<dbReference type="InterPro" id="IPR000644">
    <property type="entry name" value="CBS_dom"/>
</dbReference>
<dbReference type="InterPro" id="IPR051257">
    <property type="entry name" value="Diverse_CBS-Domain"/>
</dbReference>
<evidence type="ECO:0000256" key="2">
    <source>
        <dbReference type="PROSITE-ProRule" id="PRU00703"/>
    </source>
</evidence>
<dbReference type="Gene3D" id="3.10.580.10">
    <property type="entry name" value="CBS-domain"/>
    <property type="match status" value="1"/>
</dbReference>
<name>A0A5R8YSK1_9ACTN</name>
<feature type="domain" description="CBS" evidence="3">
    <location>
        <begin position="10"/>
        <end position="68"/>
    </location>
</feature>
<dbReference type="SMART" id="SM00116">
    <property type="entry name" value="CBS"/>
    <property type="match status" value="2"/>
</dbReference>
<accession>A0A5R8YSK1</accession>
<evidence type="ECO:0000259" key="3">
    <source>
        <dbReference type="PROSITE" id="PS51371"/>
    </source>
</evidence>
<dbReference type="EMBL" id="VANP01000009">
    <property type="protein sequence ID" value="TLP56274.1"/>
    <property type="molecule type" value="Genomic_DNA"/>
</dbReference>
<dbReference type="OrthoDB" id="9799454at2"/>
<dbReference type="Proteomes" id="UP000309033">
    <property type="component" value="Unassembled WGS sequence"/>
</dbReference>
<evidence type="ECO:0000256" key="1">
    <source>
        <dbReference type="ARBA" id="ARBA00023122"/>
    </source>
</evidence>
<dbReference type="Pfam" id="PF00571">
    <property type="entry name" value="CBS"/>
    <property type="match status" value="2"/>
</dbReference>
<dbReference type="SUPFAM" id="SSF54631">
    <property type="entry name" value="CBS-domain pair"/>
    <property type="match status" value="1"/>
</dbReference>
<reference evidence="4" key="1">
    <citation type="submission" date="2019-05" db="EMBL/GenBank/DDBJ databases">
        <title>Isolation, diversity and antifungal activity of Actinobacteria from wheat.</title>
        <authorList>
            <person name="Yu B."/>
        </authorList>
    </citation>
    <scope>NUCLEOTIDE SEQUENCE [LARGE SCALE GENOMIC DNA]</scope>
    <source>
        <strain evidence="4">NEAU-HEGS1-5</strain>
    </source>
</reference>
<dbReference type="AlphaFoldDB" id="A0A5R8YSK1"/>
<dbReference type="InterPro" id="IPR046342">
    <property type="entry name" value="CBS_dom_sf"/>
</dbReference>
<evidence type="ECO:0000313" key="4">
    <source>
        <dbReference type="EMBL" id="TLP56274.1"/>
    </source>
</evidence>
<gene>
    <name evidence="4" type="ORF">FED44_23405</name>
</gene>
<proteinExistence type="predicted"/>
<organism evidence="4 5">
    <name type="scientific">Microbispora triticiradicis</name>
    <dbReference type="NCBI Taxonomy" id="2200763"/>
    <lineage>
        <taxon>Bacteria</taxon>
        <taxon>Bacillati</taxon>
        <taxon>Actinomycetota</taxon>
        <taxon>Actinomycetes</taxon>
        <taxon>Streptosporangiales</taxon>
        <taxon>Streptosporangiaceae</taxon>
        <taxon>Microbispora</taxon>
    </lineage>
</organism>
<dbReference type="PANTHER" id="PTHR43080">
    <property type="entry name" value="CBS DOMAIN-CONTAINING PROTEIN CBSX3, MITOCHONDRIAL"/>
    <property type="match status" value="1"/>
</dbReference>
<keyword evidence="1 2" id="KW-0129">CBS domain</keyword>
<keyword evidence="5" id="KW-1185">Reference proteome</keyword>
<dbReference type="PROSITE" id="PS51371">
    <property type="entry name" value="CBS"/>
    <property type="match status" value="2"/>
</dbReference>
<evidence type="ECO:0000313" key="5">
    <source>
        <dbReference type="Proteomes" id="UP000309033"/>
    </source>
</evidence>
<comment type="caution">
    <text evidence="4">The sequence shown here is derived from an EMBL/GenBank/DDBJ whole genome shotgun (WGS) entry which is preliminary data.</text>
</comment>
<dbReference type="PANTHER" id="PTHR43080:SF2">
    <property type="entry name" value="CBS DOMAIN-CONTAINING PROTEIN"/>
    <property type="match status" value="1"/>
</dbReference>
<sequence length="204" mass="22041">MITMLVCEIMTAPVVTVRRTATIRQAVRLLYEQDITAAPVVERPGRMVGIVSEMDLLRGEFESEPRAFLRPEALPTGRPPALVEEVMTPRVATVGDTADVMDLLDLMITTGVKSVPVVRDDDLVGIVSRRDLMGLLVQGDQRIRDDVLAALRDCADTASFGAAVRNGVVELYGPGDERSARIAEMVVRTVPGVAGVVFPEGLIS</sequence>
<feature type="domain" description="CBS" evidence="3">
    <location>
        <begin position="87"/>
        <end position="142"/>
    </location>
</feature>
<protein>
    <submittedName>
        <fullName evidence="4">CBS domain-containing protein</fullName>
    </submittedName>
</protein>